<name>A0ACB9GCZ7_CICIN</name>
<organism evidence="1 2">
    <name type="scientific">Cichorium intybus</name>
    <name type="common">Chicory</name>
    <dbReference type="NCBI Taxonomy" id="13427"/>
    <lineage>
        <taxon>Eukaryota</taxon>
        <taxon>Viridiplantae</taxon>
        <taxon>Streptophyta</taxon>
        <taxon>Embryophyta</taxon>
        <taxon>Tracheophyta</taxon>
        <taxon>Spermatophyta</taxon>
        <taxon>Magnoliopsida</taxon>
        <taxon>eudicotyledons</taxon>
        <taxon>Gunneridae</taxon>
        <taxon>Pentapetalae</taxon>
        <taxon>asterids</taxon>
        <taxon>campanulids</taxon>
        <taxon>Asterales</taxon>
        <taxon>Asteraceae</taxon>
        <taxon>Cichorioideae</taxon>
        <taxon>Cichorieae</taxon>
        <taxon>Cichoriinae</taxon>
        <taxon>Cichorium</taxon>
    </lineage>
</organism>
<dbReference type="Proteomes" id="UP001055811">
    <property type="component" value="Linkage Group LG02"/>
</dbReference>
<proteinExistence type="predicted"/>
<protein>
    <submittedName>
        <fullName evidence="1">Uncharacterized protein</fullName>
    </submittedName>
</protein>
<sequence length="68" mass="7540">MNYEQRLVAAAKCVFEGDARTAAEAQVNCPDFGVTTTLKPHQIEGLSWLIRIHKDPKSDLGKQDALLE</sequence>
<evidence type="ECO:0000313" key="2">
    <source>
        <dbReference type="Proteomes" id="UP001055811"/>
    </source>
</evidence>
<reference evidence="2" key="1">
    <citation type="journal article" date="2022" name="Mol. Ecol. Resour.">
        <title>The genomes of chicory, endive, great burdock and yacon provide insights into Asteraceae palaeo-polyploidization history and plant inulin production.</title>
        <authorList>
            <person name="Fan W."/>
            <person name="Wang S."/>
            <person name="Wang H."/>
            <person name="Wang A."/>
            <person name="Jiang F."/>
            <person name="Liu H."/>
            <person name="Zhao H."/>
            <person name="Xu D."/>
            <person name="Zhang Y."/>
        </authorList>
    </citation>
    <scope>NUCLEOTIDE SEQUENCE [LARGE SCALE GENOMIC DNA]</scope>
    <source>
        <strain evidence="2">cv. Punajuju</strain>
    </source>
</reference>
<keyword evidence="2" id="KW-1185">Reference proteome</keyword>
<accession>A0ACB9GCZ7</accession>
<dbReference type="EMBL" id="CM042010">
    <property type="protein sequence ID" value="KAI3780970.1"/>
    <property type="molecule type" value="Genomic_DNA"/>
</dbReference>
<evidence type="ECO:0000313" key="1">
    <source>
        <dbReference type="EMBL" id="KAI3780970.1"/>
    </source>
</evidence>
<gene>
    <name evidence="1" type="ORF">L2E82_10966</name>
</gene>
<reference evidence="1 2" key="2">
    <citation type="journal article" date="2022" name="Mol. Ecol. Resour.">
        <title>The genomes of chicory, endive, great burdock and yacon provide insights into Asteraceae paleo-polyploidization history and plant inulin production.</title>
        <authorList>
            <person name="Fan W."/>
            <person name="Wang S."/>
            <person name="Wang H."/>
            <person name="Wang A."/>
            <person name="Jiang F."/>
            <person name="Liu H."/>
            <person name="Zhao H."/>
            <person name="Xu D."/>
            <person name="Zhang Y."/>
        </authorList>
    </citation>
    <scope>NUCLEOTIDE SEQUENCE [LARGE SCALE GENOMIC DNA]</scope>
    <source>
        <strain evidence="2">cv. Punajuju</strain>
        <tissue evidence="1">Leaves</tissue>
    </source>
</reference>
<comment type="caution">
    <text evidence="1">The sequence shown here is derived from an EMBL/GenBank/DDBJ whole genome shotgun (WGS) entry which is preliminary data.</text>
</comment>